<dbReference type="PANTHER" id="PTHR12677">
    <property type="entry name" value="GOLGI APPARATUS MEMBRANE PROTEIN TVP38-RELATED"/>
    <property type="match status" value="1"/>
</dbReference>
<evidence type="ECO:0000313" key="8">
    <source>
        <dbReference type="EMBL" id="ARU54704.1"/>
    </source>
</evidence>
<feature type="domain" description="VTT" evidence="7">
    <location>
        <begin position="56"/>
        <end position="170"/>
    </location>
</feature>
<sequence>MLWSLLLLSAITLLIQSGVEIQEVPALLEHWLKQFGHVEAALLYIIIYTLRPLVLFPATLLTILSGLLFGPWLGILLTIIGENMSANLAFLVSRYLGRDWVKSMESQQILKWEKRLQQNGLITVVIMRLLFLPFDAVNYGCGLTSLRHRDYALGTFLGILPSLIGFVLIGGALSSTTHQSLLILILSAVFLVLAISLAHYLKKNQSVEPT</sequence>
<dbReference type="KEGG" id="ome:OLMES_0601"/>
<protein>
    <recommendedName>
        <fullName evidence="6">TVP38/TMEM64 family membrane protein</fullName>
    </recommendedName>
</protein>
<evidence type="ECO:0000259" key="7">
    <source>
        <dbReference type="Pfam" id="PF09335"/>
    </source>
</evidence>
<keyword evidence="2 6" id="KW-1003">Cell membrane</keyword>
<dbReference type="RefSeq" id="WP_087459877.1">
    <property type="nucleotide sequence ID" value="NZ_CP021425.1"/>
</dbReference>
<dbReference type="AlphaFoldDB" id="A0A1Y0I5I5"/>
<dbReference type="InterPro" id="IPR032816">
    <property type="entry name" value="VTT_dom"/>
</dbReference>
<accession>A0A1Y0I5I5</accession>
<keyword evidence="5 6" id="KW-0472">Membrane</keyword>
<evidence type="ECO:0000313" key="9">
    <source>
        <dbReference type="Proteomes" id="UP000196027"/>
    </source>
</evidence>
<dbReference type="PANTHER" id="PTHR12677:SF59">
    <property type="entry name" value="GOLGI APPARATUS MEMBRANE PROTEIN TVP38-RELATED"/>
    <property type="match status" value="1"/>
</dbReference>
<dbReference type="GO" id="GO:0005886">
    <property type="term" value="C:plasma membrane"/>
    <property type="evidence" value="ECO:0007669"/>
    <property type="project" value="UniProtKB-SubCell"/>
</dbReference>
<feature type="transmembrane region" description="Helical" evidence="6">
    <location>
        <begin position="116"/>
        <end position="139"/>
    </location>
</feature>
<keyword evidence="4 6" id="KW-1133">Transmembrane helix</keyword>
<name>A0A1Y0I5I5_9GAMM</name>
<proteinExistence type="inferred from homology"/>
<dbReference type="OrthoDB" id="9814092at2"/>
<keyword evidence="9" id="KW-1185">Reference proteome</keyword>
<comment type="subcellular location">
    <subcellularLocation>
        <location evidence="1 6">Cell membrane</location>
        <topology evidence="1 6">Multi-pass membrane protein</topology>
    </subcellularLocation>
</comment>
<evidence type="ECO:0000256" key="5">
    <source>
        <dbReference type="ARBA" id="ARBA00023136"/>
    </source>
</evidence>
<dbReference type="Pfam" id="PF09335">
    <property type="entry name" value="VTT_dom"/>
    <property type="match status" value="1"/>
</dbReference>
<organism evidence="8 9">
    <name type="scientific">Oleiphilus messinensis</name>
    <dbReference type="NCBI Taxonomy" id="141451"/>
    <lineage>
        <taxon>Bacteria</taxon>
        <taxon>Pseudomonadati</taxon>
        <taxon>Pseudomonadota</taxon>
        <taxon>Gammaproteobacteria</taxon>
        <taxon>Oceanospirillales</taxon>
        <taxon>Oleiphilaceae</taxon>
        <taxon>Oleiphilus</taxon>
    </lineage>
</organism>
<feature type="transmembrane region" description="Helical" evidence="6">
    <location>
        <begin position="151"/>
        <end position="174"/>
    </location>
</feature>
<evidence type="ECO:0000256" key="3">
    <source>
        <dbReference type="ARBA" id="ARBA00022692"/>
    </source>
</evidence>
<evidence type="ECO:0000256" key="4">
    <source>
        <dbReference type="ARBA" id="ARBA00022989"/>
    </source>
</evidence>
<evidence type="ECO:0000256" key="6">
    <source>
        <dbReference type="RuleBase" id="RU366058"/>
    </source>
</evidence>
<dbReference type="Proteomes" id="UP000196027">
    <property type="component" value="Chromosome"/>
</dbReference>
<comment type="similarity">
    <text evidence="6">Belongs to the TVP38/TMEM64 family.</text>
</comment>
<gene>
    <name evidence="8" type="ORF">OLMES_0601</name>
</gene>
<dbReference type="EMBL" id="CP021425">
    <property type="protein sequence ID" value="ARU54704.1"/>
    <property type="molecule type" value="Genomic_DNA"/>
</dbReference>
<reference evidence="8 9" key="1">
    <citation type="submission" date="2017-05" db="EMBL/GenBank/DDBJ databases">
        <title>Genomic insights into alkan degradation activity of Oleiphilus messinensis.</title>
        <authorList>
            <person name="Kozyavkin S.A."/>
            <person name="Slesarev A.I."/>
            <person name="Golyshin P.N."/>
            <person name="Korzhenkov A."/>
            <person name="Golyshina O.N."/>
            <person name="Toshchakov S.V."/>
        </authorList>
    </citation>
    <scope>NUCLEOTIDE SEQUENCE [LARGE SCALE GENOMIC DNA]</scope>
    <source>
        <strain evidence="8 9">ME102</strain>
    </source>
</reference>
<evidence type="ECO:0000256" key="1">
    <source>
        <dbReference type="ARBA" id="ARBA00004651"/>
    </source>
</evidence>
<comment type="caution">
    <text evidence="6">Lacks conserved residue(s) required for the propagation of feature annotation.</text>
</comment>
<keyword evidence="3 6" id="KW-0812">Transmembrane</keyword>
<dbReference type="InterPro" id="IPR015414">
    <property type="entry name" value="TMEM64"/>
</dbReference>
<feature type="transmembrane region" description="Helical" evidence="6">
    <location>
        <begin position="180"/>
        <end position="201"/>
    </location>
</feature>
<evidence type="ECO:0000256" key="2">
    <source>
        <dbReference type="ARBA" id="ARBA00022475"/>
    </source>
</evidence>